<evidence type="ECO:0000313" key="1">
    <source>
        <dbReference type="EMBL" id="ASK67686.1"/>
    </source>
</evidence>
<proteinExistence type="predicted"/>
<organism evidence="1 2">
    <name type="scientific">Shewanella bicestrii</name>
    <dbReference type="NCBI Taxonomy" id="2018305"/>
    <lineage>
        <taxon>Bacteria</taxon>
        <taxon>Pseudomonadati</taxon>
        <taxon>Pseudomonadota</taxon>
        <taxon>Gammaproteobacteria</taxon>
        <taxon>Alteromonadales</taxon>
        <taxon>Shewanellaceae</taxon>
        <taxon>Shewanella</taxon>
    </lineage>
</organism>
<reference evidence="1 2" key="1">
    <citation type="submission" date="2017-07" db="EMBL/GenBank/DDBJ databases">
        <title>Phenotypical and genomic characterization of a clinical isolate of Shewanella bicestrii sp. nov. producing an extended-spectrum beta-lactamase and a new oxacillinase variant.</title>
        <authorList>
            <person name="Jousset A.B."/>
            <person name="Bonnin R.A."/>
            <person name="Girlich D."/>
            <person name="Dabos L."/>
            <person name="Potron A."/>
            <person name="Dortet L."/>
            <person name="Glaser P."/>
            <person name="Naas T."/>
        </authorList>
    </citation>
    <scope>NUCLEOTIDE SEQUENCE [LARGE SCALE GENOMIC DNA]</scope>
    <source>
        <strain evidence="1 2">JAB-1</strain>
    </source>
</reference>
<dbReference type="Proteomes" id="UP000198367">
    <property type="component" value="Chromosome"/>
</dbReference>
<keyword evidence="2" id="KW-1185">Reference proteome</keyword>
<dbReference type="RefSeq" id="WP_089066771.1">
    <property type="nucleotide sequence ID" value="NZ_CP022358.1"/>
</dbReference>
<dbReference type="EMBL" id="CP022358">
    <property type="protein sequence ID" value="ASK67686.1"/>
    <property type="molecule type" value="Genomic_DNA"/>
</dbReference>
<accession>A0A220UIF2</accession>
<evidence type="ECO:0000313" key="2">
    <source>
        <dbReference type="Proteomes" id="UP000198367"/>
    </source>
</evidence>
<sequence length="224" mass="25141">MEQVNDLLLQVRTAHRLIAAYYQRVVPTIAEMASKLELTFCYWGNADFALTPATHRNITEYWQWDLLPGMNSHYLYSQFQLANNKVRIGDYLVEFIVVSDTGVDSHGNGHKNEPDALNLPLAVDKAQSLLRVVVCAPYQTFEESWYSNIWSGVHYPDFSSNPTPAKDKNNESCFLTGYECSLAELMSEAGVEQIIERVKQHITDTVAAAKAEYERVAGGQGVAS</sequence>
<dbReference type="KEGG" id="sbj:CF168_01780"/>
<dbReference type="AlphaFoldDB" id="A0A220UIF2"/>
<gene>
    <name evidence="1" type="ORF">CF168_01780</name>
</gene>
<name>A0A220UIF2_9GAMM</name>
<protein>
    <submittedName>
        <fullName evidence="1">Uncharacterized protein</fullName>
    </submittedName>
</protein>